<dbReference type="InterPro" id="IPR001471">
    <property type="entry name" value="AP2/ERF_dom"/>
</dbReference>
<dbReference type="InterPro" id="IPR036955">
    <property type="entry name" value="AP2/ERF_dom_sf"/>
</dbReference>
<keyword evidence="4" id="KW-0804">Transcription</keyword>
<dbReference type="ExpressionAtlas" id="A0A3L6EUV1">
    <property type="expression patterns" value="baseline and differential"/>
</dbReference>
<evidence type="ECO:0000256" key="1">
    <source>
        <dbReference type="ARBA" id="ARBA00004123"/>
    </source>
</evidence>
<dbReference type="GO" id="GO:0009873">
    <property type="term" value="P:ethylene-activated signaling pathway"/>
    <property type="evidence" value="ECO:0007669"/>
    <property type="project" value="InterPro"/>
</dbReference>
<dbReference type="Pfam" id="PF00847">
    <property type="entry name" value="AP2"/>
    <property type="match status" value="1"/>
</dbReference>
<evidence type="ECO:0000259" key="7">
    <source>
        <dbReference type="PROSITE" id="PS51032"/>
    </source>
</evidence>
<evidence type="ECO:0000313" key="8">
    <source>
        <dbReference type="EMBL" id="PWZ24353.1"/>
    </source>
</evidence>
<dbReference type="GO" id="GO:0005634">
    <property type="term" value="C:nucleus"/>
    <property type="evidence" value="ECO:0007669"/>
    <property type="project" value="UniProtKB-SubCell"/>
</dbReference>
<dbReference type="EMBL" id="NCVQ01000006">
    <property type="protein sequence ID" value="PWZ24353.1"/>
    <property type="molecule type" value="Genomic_DNA"/>
</dbReference>
<gene>
    <name evidence="8" type="primary">ERF113</name>
    <name evidence="8" type="ORF">Zm00014a_044734</name>
</gene>
<sequence>MLFASSPKQANLHTVITVTGTISLSPRSRLGQSNTQGGGGQYQDQIQSELREKGIVIDRSKVDHRRHDSGSKRPLPEPDGEEAAAAAQSSASRSLGSSQERYFPRRRQQQIELGGSGGGGGHDHDDRYYSPAAVPAPGRYHEQAEQQGAVYSSTTMAYYDDVGTHSASSSLQPGDSAAAAVPVATESPHQRLPLEAGSAGCSSAVGQAVEVQEDAGTLTTTMRHYRGVRRRPWGKWAAEIRDPAKAARVWLGTFDTAEAAAAAYDRAALQFKGAKAKLNFPERVRGRTGQGAFLVSPGIPQPPPVSAPLLPPSPVPFPDLMRYAQLLHSGNVAAATATASTAHDLAPSSQQSPVQILDFSTRRLLLRGSPPATFARPSILTSASMASTTAASSTSMPVPHVEDKDSGAGEEGGTAPPD</sequence>
<feature type="compositionally biased region" description="Low complexity" evidence="6">
    <location>
        <begin position="384"/>
        <end position="396"/>
    </location>
</feature>
<dbReference type="InterPro" id="IPR044808">
    <property type="entry name" value="ERF_plant"/>
</dbReference>
<dbReference type="SUPFAM" id="SSF54171">
    <property type="entry name" value="DNA-binding domain"/>
    <property type="match status" value="1"/>
</dbReference>
<feature type="region of interest" description="Disordered" evidence="6">
    <location>
        <begin position="384"/>
        <end position="418"/>
    </location>
</feature>
<dbReference type="PRINTS" id="PR00367">
    <property type="entry name" value="ETHRSPELEMNT"/>
</dbReference>
<evidence type="ECO:0000256" key="3">
    <source>
        <dbReference type="ARBA" id="ARBA00023125"/>
    </source>
</evidence>
<protein>
    <submittedName>
        <fullName evidence="8">Ethylene-responsive transcription factor ERF113</fullName>
    </submittedName>
</protein>
<proteinExistence type="predicted"/>
<feature type="compositionally biased region" description="Basic and acidic residues" evidence="6">
    <location>
        <begin position="49"/>
        <end position="76"/>
    </location>
</feature>
<dbReference type="InterPro" id="IPR016177">
    <property type="entry name" value="DNA-bd_dom_sf"/>
</dbReference>
<evidence type="ECO:0000256" key="2">
    <source>
        <dbReference type="ARBA" id="ARBA00023015"/>
    </source>
</evidence>
<dbReference type="PROSITE" id="PS51032">
    <property type="entry name" value="AP2_ERF"/>
    <property type="match status" value="1"/>
</dbReference>
<dbReference type="Gene3D" id="3.30.730.10">
    <property type="entry name" value="AP2/ERF domain"/>
    <property type="match status" value="1"/>
</dbReference>
<feature type="domain" description="AP2/ERF" evidence="7">
    <location>
        <begin position="224"/>
        <end position="281"/>
    </location>
</feature>
<feature type="compositionally biased region" description="Low complexity" evidence="6">
    <location>
        <begin position="83"/>
        <end position="101"/>
    </location>
</feature>
<keyword evidence="2" id="KW-0805">Transcription regulation</keyword>
<dbReference type="FunFam" id="3.30.730.10:FF:000001">
    <property type="entry name" value="Ethylene-responsive transcription factor 2"/>
    <property type="match status" value="1"/>
</dbReference>
<dbReference type="CDD" id="cd00018">
    <property type="entry name" value="AP2"/>
    <property type="match status" value="1"/>
</dbReference>
<evidence type="ECO:0000256" key="6">
    <source>
        <dbReference type="SAM" id="MobiDB-lite"/>
    </source>
</evidence>
<feature type="compositionally biased region" description="Polar residues" evidence="6">
    <location>
        <begin position="25"/>
        <end position="35"/>
    </location>
</feature>
<dbReference type="PANTHER" id="PTHR31190">
    <property type="entry name" value="DNA-BINDING DOMAIN"/>
    <property type="match status" value="1"/>
</dbReference>
<comment type="caution">
    <text evidence="8">The sequence shown here is derived from an EMBL/GenBank/DDBJ whole genome shotgun (WGS) entry which is preliminary data.</text>
</comment>
<dbReference type="GO" id="GO:0003700">
    <property type="term" value="F:DNA-binding transcription factor activity"/>
    <property type="evidence" value="ECO:0007669"/>
    <property type="project" value="InterPro"/>
</dbReference>
<accession>A0A3L6EUV1</accession>
<comment type="subcellular location">
    <subcellularLocation>
        <location evidence="1">Nucleus</location>
    </subcellularLocation>
</comment>
<evidence type="ECO:0000256" key="4">
    <source>
        <dbReference type="ARBA" id="ARBA00023163"/>
    </source>
</evidence>
<evidence type="ECO:0000256" key="5">
    <source>
        <dbReference type="ARBA" id="ARBA00023242"/>
    </source>
</evidence>
<dbReference type="GO" id="GO:0003677">
    <property type="term" value="F:DNA binding"/>
    <property type="evidence" value="ECO:0007669"/>
    <property type="project" value="UniProtKB-KW"/>
</dbReference>
<dbReference type="PANTHER" id="PTHR31190:SF110">
    <property type="entry name" value="OS07G0227600 PROTEIN"/>
    <property type="match status" value="1"/>
</dbReference>
<keyword evidence="5" id="KW-0539">Nucleus</keyword>
<dbReference type="AlphaFoldDB" id="A0A3L6EUV1"/>
<keyword evidence="3" id="KW-0238">DNA-binding</keyword>
<reference evidence="8" key="1">
    <citation type="journal article" date="2018" name="Nat. Genet.">
        <title>Extensive intraspecific gene order and gene structural variations between Mo17 and other maize genomes.</title>
        <authorList>
            <person name="Sun S."/>
            <person name="Zhou Y."/>
            <person name="Chen J."/>
            <person name="Shi J."/>
            <person name="Zhao H."/>
            <person name="Zhao H."/>
            <person name="Song W."/>
            <person name="Zhang M."/>
            <person name="Cui Y."/>
            <person name="Dong X."/>
            <person name="Liu H."/>
            <person name="Ma X."/>
            <person name="Jiao Y."/>
            <person name="Wang B."/>
            <person name="Wei X."/>
            <person name="Stein J.C."/>
            <person name="Glaubitz J.C."/>
            <person name="Lu F."/>
            <person name="Yu G."/>
            <person name="Liang C."/>
            <person name="Fengler K."/>
            <person name="Li B."/>
            <person name="Rafalski A."/>
            <person name="Schnable P.S."/>
            <person name="Ware D.H."/>
            <person name="Buckler E.S."/>
            <person name="Lai J."/>
        </authorList>
    </citation>
    <scope>NUCLEOTIDE SEQUENCE [LARGE SCALE GENOMIC DNA]</scope>
    <source>
        <tissue evidence="8">Seedling</tissue>
    </source>
</reference>
<dbReference type="Proteomes" id="UP000251960">
    <property type="component" value="Chromosome 5"/>
</dbReference>
<organism evidence="8">
    <name type="scientific">Zea mays</name>
    <name type="common">Maize</name>
    <dbReference type="NCBI Taxonomy" id="4577"/>
    <lineage>
        <taxon>Eukaryota</taxon>
        <taxon>Viridiplantae</taxon>
        <taxon>Streptophyta</taxon>
        <taxon>Embryophyta</taxon>
        <taxon>Tracheophyta</taxon>
        <taxon>Spermatophyta</taxon>
        <taxon>Magnoliopsida</taxon>
        <taxon>Liliopsida</taxon>
        <taxon>Poales</taxon>
        <taxon>Poaceae</taxon>
        <taxon>PACMAD clade</taxon>
        <taxon>Panicoideae</taxon>
        <taxon>Andropogonodae</taxon>
        <taxon>Andropogoneae</taxon>
        <taxon>Tripsacinae</taxon>
        <taxon>Zea</taxon>
    </lineage>
</organism>
<feature type="region of interest" description="Disordered" evidence="6">
    <location>
        <begin position="25"/>
        <end position="146"/>
    </location>
</feature>
<dbReference type="SMART" id="SM00380">
    <property type="entry name" value="AP2"/>
    <property type="match status" value="1"/>
</dbReference>
<name>A0A3L6EUV1_MAIZE</name>